<sequence>MRRAASKSGGVRTRDNGRQGEGNVLWMPANGTTLPCGALGAPLRGRDLGECLATRERGRVSRAHVRIPAQRQA</sequence>
<dbReference type="AlphaFoldDB" id="I0HMT3"/>
<organism evidence="2 3">
    <name type="scientific">Rubrivivax gelatinosus (strain NBRC 100245 / IL144)</name>
    <dbReference type="NCBI Taxonomy" id="983917"/>
    <lineage>
        <taxon>Bacteria</taxon>
        <taxon>Pseudomonadati</taxon>
        <taxon>Pseudomonadota</taxon>
        <taxon>Betaproteobacteria</taxon>
        <taxon>Burkholderiales</taxon>
        <taxon>Sphaerotilaceae</taxon>
        <taxon>Rubrivivax</taxon>
    </lineage>
</organism>
<dbReference type="PATRIC" id="fig|983917.3.peg.959"/>
<feature type="region of interest" description="Disordered" evidence="1">
    <location>
        <begin position="1"/>
        <end position="29"/>
    </location>
</feature>
<dbReference type="Proteomes" id="UP000007883">
    <property type="component" value="Chromosome"/>
</dbReference>
<dbReference type="HOGENOM" id="CLU_2702534_0_0_4"/>
<protein>
    <submittedName>
        <fullName evidence="2">Uncharacterized protein</fullName>
    </submittedName>
</protein>
<evidence type="ECO:0000313" key="2">
    <source>
        <dbReference type="EMBL" id="BAL94320.1"/>
    </source>
</evidence>
<keyword evidence="3" id="KW-1185">Reference proteome</keyword>
<reference evidence="2 3" key="1">
    <citation type="journal article" date="2012" name="J. Bacteriol.">
        <title>Complete genome sequence of phototrophic betaproteobacterium Rubrivivax gelatinosus IL144.</title>
        <authorList>
            <person name="Nagashima S."/>
            <person name="Kamimura A."/>
            <person name="Shimizu T."/>
            <person name="Nakamura-isaki S."/>
            <person name="Aono E."/>
            <person name="Sakamoto K."/>
            <person name="Ichikawa N."/>
            <person name="Nakazawa H."/>
            <person name="Sekine M."/>
            <person name="Yamazaki S."/>
            <person name="Fujita N."/>
            <person name="Shimada K."/>
            <person name="Hanada S."/>
            <person name="Nagashima K.V.P."/>
        </authorList>
    </citation>
    <scope>NUCLEOTIDE SEQUENCE [LARGE SCALE GENOMIC DNA]</scope>
    <source>
        <strain evidence="3">NBRC 100245 / IL144</strain>
    </source>
</reference>
<evidence type="ECO:0000256" key="1">
    <source>
        <dbReference type="SAM" id="MobiDB-lite"/>
    </source>
</evidence>
<name>I0HMT3_RUBGI</name>
<accession>I0HMT3</accession>
<gene>
    <name evidence="2" type="ordered locus">RGE_09790</name>
</gene>
<proteinExistence type="predicted"/>
<dbReference type="EMBL" id="AP012320">
    <property type="protein sequence ID" value="BAL94320.1"/>
    <property type="molecule type" value="Genomic_DNA"/>
</dbReference>
<evidence type="ECO:0000313" key="3">
    <source>
        <dbReference type="Proteomes" id="UP000007883"/>
    </source>
</evidence>
<dbReference type="KEGG" id="rge:RGE_09790"/>